<sequence>MGFDHADHDIAALGLPASGGAQHLVGLADSRGHAQEDLQPPPPRARRGGEQGVRIGAERFVRAHAAGACRTG</sequence>
<evidence type="ECO:0000256" key="1">
    <source>
        <dbReference type="SAM" id="MobiDB-lite"/>
    </source>
</evidence>
<name>A0A1J5P450_9ZZZZ</name>
<accession>A0A1J5P450</accession>
<proteinExistence type="predicted"/>
<evidence type="ECO:0000313" key="2">
    <source>
        <dbReference type="EMBL" id="OIQ65890.1"/>
    </source>
</evidence>
<comment type="caution">
    <text evidence="2">The sequence shown here is derived from an EMBL/GenBank/DDBJ whole genome shotgun (WGS) entry which is preliminary data.</text>
</comment>
<reference evidence="2" key="1">
    <citation type="submission" date="2016-10" db="EMBL/GenBank/DDBJ databases">
        <title>Sequence of Gallionella enrichment culture.</title>
        <authorList>
            <person name="Poehlein A."/>
            <person name="Muehling M."/>
            <person name="Daniel R."/>
        </authorList>
    </citation>
    <scope>NUCLEOTIDE SEQUENCE</scope>
</reference>
<protein>
    <submittedName>
        <fullName evidence="2">Uncharacterized protein</fullName>
    </submittedName>
</protein>
<organism evidence="2">
    <name type="scientific">mine drainage metagenome</name>
    <dbReference type="NCBI Taxonomy" id="410659"/>
    <lineage>
        <taxon>unclassified sequences</taxon>
        <taxon>metagenomes</taxon>
        <taxon>ecological metagenomes</taxon>
    </lineage>
</organism>
<gene>
    <name evidence="2" type="ORF">GALL_525450</name>
</gene>
<feature type="region of interest" description="Disordered" evidence="1">
    <location>
        <begin position="24"/>
        <end position="54"/>
    </location>
</feature>
<dbReference type="AlphaFoldDB" id="A0A1J5P450"/>
<dbReference type="EMBL" id="MLJW01006982">
    <property type="protein sequence ID" value="OIQ65890.1"/>
    <property type="molecule type" value="Genomic_DNA"/>
</dbReference>